<dbReference type="AlphaFoldDB" id="A0A195AZD1"/>
<dbReference type="Proteomes" id="UP000078540">
    <property type="component" value="Unassembled WGS sequence"/>
</dbReference>
<dbReference type="EMBL" id="KQ976700">
    <property type="protein sequence ID" value="KYM77397.1"/>
    <property type="molecule type" value="Genomic_DNA"/>
</dbReference>
<accession>A0A195AZD1</accession>
<organism evidence="1 2">
    <name type="scientific">Atta colombica</name>
    <dbReference type="NCBI Taxonomy" id="520822"/>
    <lineage>
        <taxon>Eukaryota</taxon>
        <taxon>Metazoa</taxon>
        <taxon>Ecdysozoa</taxon>
        <taxon>Arthropoda</taxon>
        <taxon>Hexapoda</taxon>
        <taxon>Insecta</taxon>
        <taxon>Pterygota</taxon>
        <taxon>Neoptera</taxon>
        <taxon>Endopterygota</taxon>
        <taxon>Hymenoptera</taxon>
        <taxon>Apocrita</taxon>
        <taxon>Aculeata</taxon>
        <taxon>Formicoidea</taxon>
        <taxon>Formicidae</taxon>
        <taxon>Myrmicinae</taxon>
        <taxon>Atta</taxon>
    </lineage>
</organism>
<keyword evidence="2" id="KW-1185">Reference proteome</keyword>
<evidence type="ECO:0000313" key="1">
    <source>
        <dbReference type="EMBL" id="KYM77397.1"/>
    </source>
</evidence>
<gene>
    <name evidence="1" type="ORF">ALC53_12188</name>
</gene>
<name>A0A195AZD1_9HYME</name>
<reference evidence="1 2" key="1">
    <citation type="submission" date="2015-09" db="EMBL/GenBank/DDBJ databases">
        <title>Atta colombica WGS genome.</title>
        <authorList>
            <person name="Nygaard S."/>
            <person name="Hu H."/>
            <person name="Boomsma J."/>
            <person name="Zhang G."/>
        </authorList>
    </citation>
    <scope>NUCLEOTIDE SEQUENCE [LARGE SCALE GENOMIC DNA]</scope>
    <source>
        <strain evidence="1">Treedump-2</strain>
        <tissue evidence="1">Whole body</tissue>
    </source>
</reference>
<protein>
    <submittedName>
        <fullName evidence="1">Uncharacterized protein</fullName>
    </submittedName>
</protein>
<evidence type="ECO:0000313" key="2">
    <source>
        <dbReference type="Proteomes" id="UP000078540"/>
    </source>
</evidence>
<sequence>MDLLNLRGDRSFLRYTPFSPSYCVMHHGPSTSSWEIASESMIPTPISSARSWLRRKPSPVSCFNQFYEQTSGAAMGSLISSVIANIFIEHFENETLRKTLKKPEVWFHKEKNIIYKISCKSCVLCNPVSYVDAIIKHRIEFENRYATITENAKNHGTGEPSTSTTKPNIHSAMHYVFGGKLMLCIWWDQCAKPIKETLEALNSAEGECRGKRVNHISKLTDDIKTVAKLLQRRKRDISPFPGFLSSRRSVSRARRSNFLESSSESKLKSTENSRAILFLQELLAGWSMGANVCPKYEGVFRDHPVFPLQFKILESSSRCDKNQRFALEEELLTRYEETKVTADKS</sequence>
<proteinExistence type="predicted"/>